<evidence type="ECO:0000256" key="1">
    <source>
        <dbReference type="SAM" id="Phobius"/>
    </source>
</evidence>
<reference evidence="4" key="1">
    <citation type="journal article" date="2016" name="Front. Microbiol.">
        <title>Complete Genome Sequence of Clostridium estertheticum DSM 8809, a Microbe Identified in Spoiled Vacuum Packed Beef.</title>
        <authorList>
            <person name="Yu Z."/>
            <person name="Gunn L."/>
            <person name="Brennan E."/>
            <person name="Reid R."/>
            <person name="Wall P.G."/>
            <person name="Gaora O.P."/>
            <person name="Hurley D."/>
            <person name="Bolton D."/>
            <person name="Fanning S."/>
        </authorList>
    </citation>
    <scope>NUCLEOTIDE SEQUENCE [LARGE SCALE GENOMIC DNA]</scope>
    <source>
        <strain evidence="4">DSM 8809</strain>
    </source>
</reference>
<dbReference type="InterPro" id="IPR027783">
    <property type="entry name" value="Bacterial_PH-related"/>
</dbReference>
<dbReference type="AlphaFoldDB" id="A0A1J0GIZ8"/>
<gene>
    <name evidence="3" type="ORF">A7L45_15000</name>
</gene>
<organism evidence="3 4">
    <name type="scientific">Clostridium estertheticum subsp. estertheticum</name>
    <dbReference type="NCBI Taxonomy" id="1552"/>
    <lineage>
        <taxon>Bacteria</taxon>
        <taxon>Bacillati</taxon>
        <taxon>Bacillota</taxon>
        <taxon>Clostridia</taxon>
        <taxon>Eubacteriales</taxon>
        <taxon>Clostridiaceae</taxon>
        <taxon>Clostridium</taxon>
    </lineage>
</organism>
<proteinExistence type="predicted"/>
<keyword evidence="1" id="KW-0472">Membrane</keyword>
<keyword evidence="4" id="KW-1185">Reference proteome</keyword>
<dbReference type="KEGG" id="ceu:A7L45_15000"/>
<name>A0A1J0GIZ8_9CLOT</name>
<feature type="transmembrane region" description="Helical" evidence="1">
    <location>
        <begin position="12"/>
        <end position="30"/>
    </location>
</feature>
<feature type="transmembrane region" description="Helical" evidence="1">
    <location>
        <begin position="272"/>
        <end position="292"/>
    </location>
</feature>
<protein>
    <recommendedName>
        <fullName evidence="2">Bacterial Pleckstrin homology domain-containing protein</fullName>
    </recommendedName>
</protein>
<feature type="domain" description="Bacterial Pleckstrin homology" evidence="2">
    <location>
        <begin position="64"/>
        <end position="160"/>
    </location>
</feature>
<keyword evidence="1" id="KW-1133">Transmembrane helix</keyword>
<dbReference type="OrthoDB" id="1932057at2"/>
<evidence type="ECO:0000313" key="4">
    <source>
        <dbReference type="Proteomes" id="UP000182569"/>
    </source>
</evidence>
<feature type="transmembrane region" description="Helical" evidence="1">
    <location>
        <begin position="241"/>
        <end position="260"/>
    </location>
</feature>
<sequence>MESYESKRGYGLVLMILTIALYNILILIFLKFTNSYIVANLLKLLLVACNIYQVYYILLFSSVKCSIDEENLKIYAIWSLKKVIIPLNEIEGYFMTTGKIKGVKLNGIAASGFVMGRFVIDKIGMSRMFVTDNKNVVYIKTKHMNYAVSPLNYKGFEEDLIYHDIPVAQWKHNVNNSYNLHKDKYFIVPLMIVSIIILILTLNPLILHLKNAIPDIMPLNFDAKFKPIKMGTGKQFAFTQMLYGVLNMALLFCMYYASYFCAKYDRKSAYKYIYLSLVVALIFLIMQFKILINFR</sequence>
<dbReference type="STRING" id="1552.A7L45_15000"/>
<dbReference type="RefSeq" id="WP_071613587.1">
    <property type="nucleotide sequence ID" value="NZ_CP015756.1"/>
</dbReference>
<evidence type="ECO:0000259" key="2">
    <source>
        <dbReference type="Pfam" id="PF10882"/>
    </source>
</evidence>
<dbReference type="Pfam" id="PF10882">
    <property type="entry name" value="bPH_5"/>
    <property type="match status" value="1"/>
</dbReference>
<evidence type="ECO:0000313" key="3">
    <source>
        <dbReference type="EMBL" id="APC41291.1"/>
    </source>
</evidence>
<keyword evidence="1" id="KW-0812">Transmembrane</keyword>
<feature type="transmembrane region" description="Helical" evidence="1">
    <location>
        <begin position="185"/>
        <end position="207"/>
    </location>
</feature>
<accession>A0A1J0GIZ8</accession>
<dbReference type="Proteomes" id="UP000182569">
    <property type="component" value="Chromosome"/>
</dbReference>
<dbReference type="EMBL" id="CP015756">
    <property type="protein sequence ID" value="APC41291.1"/>
    <property type="molecule type" value="Genomic_DNA"/>
</dbReference>
<feature type="transmembrane region" description="Helical" evidence="1">
    <location>
        <begin position="36"/>
        <end position="58"/>
    </location>
</feature>